<dbReference type="SUPFAM" id="SSF53335">
    <property type="entry name" value="S-adenosyl-L-methionine-dependent methyltransferases"/>
    <property type="match status" value="1"/>
</dbReference>
<proteinExistence type="inferred from homology"/>
<comment type="catalytic activity">
    <reaction evidence="7">
        <text>arsenic triglutathione + 2 [thioredoxin]-dithiol + 2 S-adenosyl-L-methionine + H2O = dimethylarsinous acid + 2 [thioredoxin]-disulfide + 3 glutathione + 2 S-adenosyl-L-homocysteine + 2 H(+)</text>
        <dbReference type="Rhea" id="RHEA:69464"/>
        <dbReference type="Rhea" id="RHEA-COMP:10698"/>
        <dbReference type="Rhea" id="RHEA-COMP:10700"/>
        <dbReference type="ChEBI" id="CHEBI:15377"/>
        <dbReference type="ChEBI" id="CHEBI:15378"/>
        <dbReference type="ChEBI" id="CHEBI:23808"/>
        <dbReference type="ChEBI" id="CHEBI:29950"/>
        <dbReference type="ChEBI" id="CHEBI:50058"/>
        <dbReference type="ChEBI" id="CHEBI:57856"/>
        <dbReference type="ChEBI" id="CHEBI:57925"/>
        <dbReference type="ChEBI" id="CHEBI:59789"/>
        <dbReference type="ChEBI" id="CHEBI:183640"/>
        <dbReference type="EC" id="2.1.1.137"/>
    </reaction>
</comment>
<dbReference type="Pfam" id="PF13847">
    <property type="entry name" value="Methyltransf_31"/>
    <property type="match status" value="1"/>
</dbReference>
<keyword evidence="1" id="KW-0808">Transferase</keyword>
<evidence type="ECO:0000313" key="11">
    <source>
        <dbReference type="Proteomes" id="UP001600064"/>
    </source>
</evidence>
<dbReference type="GeneID" id="98128493"/>
<organism evidence="10 11">
    <name type="scientific">Remersonia thermophila</name>
    <dbReference type="NCBI Taxonomy" id="72144"/>
    <lineage>
        <taxon>Eukaryota</taxon>
        <taxon>Fungi</taxon>
        <taxon>Dikarya</taxon>
        <taxon>Ascomycota</taxon>
        <taxon>Pezizomycotina</taxon>
        <taxon>Sordariomycetes</taxon>
        <taxon>Sordariomycetidae</taxon>
        <taxon>Sordariales</taxon>
        <taxon>Sordariales incertae sedis</taxon>
        <taxon>Remersonia</taxon>
    </lineage>
</organism>
<sequence>METTEMYEKVREHYSSASRMTSVKYGETVAKSFGYSAEELANIPQDANLGLSCGNPVAIASLKEGETVIDLGSGAGFDVFLVAKKVGPSGRAIGVDMNDDMLARAERIKSTQPASYGPTSHISFVKSNITSIDLPSETADCIISNCVINLVPDAEKPAVFREMHRLLKPGGRVAVSDILAKKPLSEELKRDVALYVGCVAGASQVAEYERWLGEAGFQDVMIVDTHADLNVYLETNEDGERKGLCCMPAAAPPGSEPAAAAGCCPPKSEEPKASGGCCPPKSEEPKASGGCCPPKSAEPKASGGCCPPKSAEPKASGGCCAPTTTTIPATPLLATTDLNEWVASYKIFAVKS</sequence>
<evidence type="ECO:0000256" key="5">
    <source>
        <dbReference type="ARBA" id="ARBA00034545"/>
    </source>
</evidence>
<keyword evidence="11" id="KW-1185">Reference proteome</keyword>
<dbReference type="InterPro" id="IPR026669">
    <property type="entry name" value="Arsenite_MeTrfase-like"/>
</dbReference>
<comment type="catalytic activity">
    <reaction evidence="8">
        <text>arsenic triglutathione + 3 [thioredoxin]-dithiol + 3 S-adenosyl-L-methionine = trimethylarsine + 3 [thioredoxin]-disulfide + 3 glutathione + 3 S-adenosyl-L-homocysteine + 3 H(+)</text>
        <dbReference type="Rhea" id="RHEA:69432"/>
        <dbReference type="Rhea" id="RHEA-COMP:10698"/>
        <dbReference type="Rhea" id="RHEA-COMP:10700"/>
        <dbReference type="ChEBI" id="CHEBI:15378"/>
        <dbReference type="ChEBI" id="CHEBI:27130"/>
        <dbReference type="ChEBI" id="CHEBI:29950"/>
        <dbReference type="ChEBI" id="CHEBI:50058"/>
        <dbReference type="ChEBI" id="CHEBI:57856"/>
        <dbReference type="ChEBI" id="CHEBI:57925"/>
        <dbReference type="ChEBI" id="CHEBI:59789"/>
        <dbReference type="ChEBI" id="CHEBI:183640"/>
        <dbReference type="EC" id="2.1.1.137"/>
    </reaction>
</comment>
<dbReference type="PANTHER" id="PTHR43675">
    <property type="entry name" value="ARSENITE METHYLTRANSFERASE"/>
    <property type="match status" value="1"/>
</dbReference>
<accession>A0ABR4D2L8</accession>
<comment type="similarity">
    <text evidence="3">Belongs to the methyltransferase superfamily. Arsenite methyltransferase family.</text>
</comment>
<dbReference type="EMBL" id="JAZGUE010000007">
    <property type="protein sequence ID" value="KAL2264558.1"/>
    <property type="molecule type" value="Genomic_DNA"/>
</dbReference>
<dbReference type="Proteomes" id="UP001600064">
    <property type="component" value="Unassembled WGS sequence"/>
</dbReference>
<dbReference type="PANTHER" id="PTHR43675:SF8">
    <property type="entry name" value="ARSENITE METHYLTRANSFERASE"/>
    <property type="match status" value="1"/>
</dbReference>
<comment type="caution">
    <text evidence="10">The sequence shown here is derived from an EMBL/GenBank/DDBJ whole genome shotgun (WGS) entry which is preliminary data.</text>
</comment>
<dbReference type="InterPro" id="IPR025714">
    <property type="entry name" value="Methyltranfer_dom"/>
</dbReference>
<evidence type="ECO:0000256" key="4">
    <source>
        <dbReference type="ARBA" id="ARBA00034521"/>
    </source>
</evidence>
<keyword evidence="2" id="KW-0949">S-adenosyl-L-methionine</keyword>
<evidence type="ECO:0000256" key="8">
    <source>
        <dbReference type="ARBA" id="ARBA00048428"/>
    </source>
</evidence>
<feature type="domain" description="Methyltransferase" evidence="9">
    <location>
        <begin position="63"/>
        <end position="216"/>
    </location>
</feature>
<evidence type="ECO:0000256" key="3">
    <source>
        <dbReference type="ARBA" id="ARBA00034487"/>
    </source>
</evidence>
<gene>
    <name evidence="10" type="ORF">VTJ83DRAFT_7068</name>
</gene>
<evidence type="ECO:0000256" key="2">
    <source>
        <dbReference type="ARBA" id="ARBA00022691"/>
    </source>
</evidence>
<comment type="catalytic activity">
    <reaction evidence="6">
        <text>arsenic triglutathione + [thioredoxin]-dithiol + S-adenosyl-L-methionine + 2 H2O = methylarsonous acid + [thioredoxin]-disulfide + 3 glutathione + S-adenosyl-L-homocysteine + H(+)</text>
        <dbReference type="Rhea" id="RHEA:69460"/>
        <dbReference type="Rhea" id="RHEA-COMP:10698"/>
        <dbReference type="Rhea" id="RHEA-COMP:10700"/>
        <dbReference type="ChEBI" id="CHEBI:15377"/>
        <dbReference type="ChEBI" id="CHEBI:15378"/>
        <dbReference type="ChEBI" id="CHEBI:17826"/>
        <dbReference type="ChEBI" id="CHEBI:29950"/>
        <dbReference type="ChEBI" id="CHEBI:50058"/>
        <dbReference type="ChEBI" id="CHEBI:57856"/>
        <dbReference type="ChEBI" id="CHEBI:57925"/>
        <dbReference type="ChEBI" id="CHEBI:59789"/>
        <dbReference type="ChEBI" id="CHEBI:183640"/>
        <dbReference type="EC" id="2.1.1.137"/>
    </reaction>
</comment>
<reference evidence="10 11" key="1">
    <citation type="journal article" date="2024" name="Commun. Biol.">
        <title>Comparative genomic analysis of thermophilic fungi reveals convergent evolutionary adaptations and gene losses.</title>
        <authorList>
            <person name="Steindorff A.S."/>
            <person name="Aguilar-Pontes M.V."/>
            <person name="Robinson A.J."/>
            <person name="Andreopoulos B."/>
            <person name="LaButti K."/>
            <person name="Kuo A."/>
            <person name="Mondo S."/>
            <person name="Riley R."/>
            <person name="Otillar R."/>
            <person name="Haridas S."/>
            <person name="Lipzen A."/>
            <person name="Grimwood J."/>
            <person name="Schmutz J."/>
            <person name="Clum A."/>
            <person name="Reid I.D."/>
            <person name="Moisan M.C."/>
            <person name="Butler G."/>
            <person name="Nguyen T.T.M."/>
            <person name="Dewar K."/>
            <person name="Conant G."/>
            <person name="Drula E."/>
            <person name="Henrissat B."/>
            <person name="Hansel C."/>
            <person name="Singer S."/>
            <person name="Hutchinson M.I."/>
            <person name="de Vries R.P."/>
            <person name="Natvig D.O."/>
            <person name="Powell A.J."/>
            <person name="Tsang A."/>
            <person name="Grigoriev I.V."/>
        </authorList>
    </citation>
    <scope>NUCLEOTIDE SEQUENCE [LARGE SCALE GENOMIC DNA]</scope>
    <source>
        <strain evidence="10 11">ATCC 22073</strain>
    </source>
</reference>
<dbReference type="RefSeq" id="XP_070863285.1">
    <property type="nucleotide sequence ID" value="XM_071013849.1"/>
</dbReference>
<protein>
    <recommendedName>
        <fullName evidence="5">Arsenite methyltransferase</fullName>
        <ecNumber evidence="4">2.1.1.137</ecNumber>
    </recommendedName>
</protein>
<evidence type="ECO:0000313" key="10">
    <source>
        <dbReference type="EMBL" id="KAL2264558.1"/>
    </source>
</evidence>
<dbReference type="InterPro" id="IPR029063">
    <property type="entry name" value="SAM-dependent_MTases_sf"/>
</dbReference>
<dbReference type="EC" id="2.1.1.137" evidence="4"/>
<name>A0ABR4D2L8_9PEZI</name>
<dbReference type="Gene3D" id="3.40.50.150">
    <property type="entry name" value="Vaccinia Virus protein VP39"/>
    <property type="match status" value="1"/>
</dbReference>
<evidence type="ECO:0000259" key="9">
    <source>
        <dbReference type="Pfam" id="PF13847"/>
    </source>
</evidence>
<evidence type="ECO:0000256" key="7">
    <source>
        <dbReference type="ARBA" id="ARBA00047943"/>
    </source>
</evidence>
<evidence type="ECO:0000256" key="6">
    <source>
        <dbReference type="ARBA" id="ARBA00047941"/>
    </source>
</evidence>
<evidence type="ECO:0000256" key="1">
    <source>
        <dbReference type="ARBA" id="ARBA00022679"/>
    </source>
</evidence>
<dbReference type="CDD" id="cd02440">
    <property type="entry name" value="AdoMet_MTases"/>
    <property type="match status" value="1"/>
</dbReference>